<evidence type="ECO:0000313" key="2">
    <source>
        <dbReference type="Proteomes" id="UP000286415"/>
    </source>
</evidence>
<evidence type="ECO:0000313" key="1">
    <source>
        <dbReference type="EMBL" id="KAG5444743.1"/>
    </source>
</evidence>
<organism evidence="1 2">
    <name type="scientific">Clonorchis sinensis</name>
    <name type="common">Chinese liver fluke</name>
    <dbReference type="NCBI Taxonomy" id="79923"/>
    <lineage>
        <taxon>Eukaryota</taxon>
        <taxon>Metazoa</taxon>
        <taxon>Spiralia</taxon>
        <taxon>Lophotrochozoa</taxon>
        <taxon>Platyhelminthes</taxon>
        <taxon>Trematoda</taxon>
        <taxon>Digenea</taxon>
        <taxon>Opisthorchiida</taxon>
        <taxon>Opisthorchiata</taxon>
        <taxon>Opisthorchiidae</taxon>
        <taxon>Clonorchis</taxon>
    </lineage>
</organism>
<gene>
    <name evidence="1" type="ORF">CSKR_113851</name>
</gene>
<reference evidence="1 2" key="2">
    <citation type="journal article" date="2021" name="Genomics">
        <title>High-quality reference genome for Clonorchis sinensis.</title>
        <authorList>
            <person name="Young N.D."/>
            <person name="Stroehlein A.J."/>
            <person name="Kinkar L."/>
            <person name="Wang T."/>
            <person name="Sohn W.M."/>
            <person name="Chang B.C.H."/>
            <person name="Kaur P."/>
            <person name="Weisz D."/>
            <person name="Dudchenko O."/>
            <person name="Aiden E.L."/>
            <person name="Korhonen P.K."/>
            <person name="Gasser R.B."/>
        </authorList>
    </citation>
    <scope>NUCLEOTIDE SEQUENCE [LARGE SCALE GENOMIC DNA]</scope>
    <source>
        <strain evidence="1">Cs-k2</strain>
    </source>
</reference>
<protein>
    <submittedName>
        <fullName evidence="1">Uncharacterized protein</fullName>
    </submittedName>
</protein>
<sequence length="302" mass="32202">MFRNLLHAPLPGQCLATSASATLNRACKTALTRFTTQNSLPNCLVTDSPTPTYTSYGPEMAIVEHLKTSQFRCSNLPSLTAIQQNSLQCSLFGSKIGGRMPECPATKHGICHNPFFMARAVFVGAIILLECKFTDQMVRGLNPTSASRLPLSSLGQPGSIPGLVLPSGGTAAGAEKVLQLNDYYVITILILIIVQPYFGSKIGGRMPECPATKHGICHNPFFMARAVFVGAIILLECKFTDQMVRGLNPTSASRLPLSSLGQPGSIPGLVLPSGGTAAGAEKVLQLNDYYVITILILIIVQP</sequence>
<reference evidence="1 2" key="1">
    <citation type="journal article" date="2018" name="Biotechnol. Adv.">
        <title>Improved genomic resources and new bioinformatic workflow for the carcinogenic parasite Clonorchis sinensis: Biotechnological implications.</title>
        <authorList>
            <person name="Wang D."/>
            <person name="Korhonen P.K."/>
            <person name="Gasser R.B."/>
            <person name="Young N.D."/>
        </authorList>
    </citation>
    <scope>NUCLEOTIDE SEQUENCE [LARGE SCALE GENOMIC DNA]</scope>
    <source>
        <strain evidence="1">Cs-k2</strain>
    </source>
</reference>
<accession>A0A3R7CTQ4</accession>
<name>A0A3R7CTQ4_CLOSI</name>
<dbReference type="InParanoid" id="A0A3R7CTQ4"/>
<dbReference type="Proteomes" id="UP000286415">
    <property type="component" value="Unassembled WGS sequence"/>
</dbReference>
<keyword evidence="2" id="KW-1185">Reference proteome</keyword>
<dbReference type="AlphaFoldDB" id="A0A3R7CTQ4"/>
<dbReference type="EMBL" id="NIRI02000056">
    <property type="protein sequence ID" value="KAG5444743.1"/>
    <property type="molecule type" value="Genomic_DNA"/>
</dbReference>
<proteinExistence type="predicted"/>
<comment type="caution">
    <text evidence="1">The sequence shown here is derived from an EMBL/GenBank/DDBJ whole genome shotgun (WGS) entry which is preliminary data.</text>
</comment>